<comment type="caution">
    <text evidence="1">The sequence shown here is derived from an EMBL/GenBank/DDBJ whole genome shotgun (WGS) entry which is preliminary data.</text>
</comment>
<gene>
    <name evidence="1" type="ORF">CLV88_1041</name>
</gene>
<dbReference type="EMBL" id="PYGJ01000004">
    <property type="protein sequence ID" value="PSL19944.1"/>
    <property type="molecule type" value="Genomic_DNA"/>
</dbReference>
<sequence length="49" mass="5498">NIERAKVDDFYAARDGTTPTLPWTSIAPPFTAGFDLRIRAPFVNHLQLP</sequence>
<evidence type="ECO:0000313" key="2">
    <source>
        <dbReference type="Proteomes" id="UP000240418"/>
    </source>
</evidence>
<evidence type="ECO:0000313" key="1">
    <source>
        <dbReference type="EMBL" id="PSL19944.1"/>
    </source>
</evidence>
<reference evidence="1 2" key="1">
    <citation type="submission" date="2018-03" db="EMBL/GenBank/DDBJ databases">
        <title>Genomic Encyclopedia of Archaeal and Bacterial Type Strains, Phase II (KMG-II): from individual species to whole genera.</title>
        <authorList>
            <person name="Goeker M."/>
        </authorList>
    </citation>
    <scope>NUCLEOTIDE SEQUENCE [LARGE SCALE GENOMIC DNA]</scope>
    <source>
        <strain evidence="1 2">DSM 100673</strain>
    </source>
</reference>
<name>A0A2P8FE02_9RHOB</name>
<protein>
    <submittedName>
        <fullName evidence="1">Uncharacterized protein</fullName>
    </submittedName>
</protein>
<organism evidence="1 2">
    <name type="scientific">Shimia abyssi</name>
    <dbReference type="NCBI Taxonomy" id="1662395"/>
    <lineage>
        <taxon>Bacteria</taxon>
        <taxon>Pseudomonadati</taxon>
        <taxon>Pseudomonadota</taxon>
        <taxon>Alphaproteobacteria</taxon>
        <taxon>Rhodobacterales</taxon>
        <taxon>Roseobacteraceae</taxon>
    </lineage>
</organism>
<keyword evidence="2" id="KW-1185">Reference proteome</keyword>
<proteinExistence type="predicted"/>
<accession>A0A2P8FE02</accession>
<dbReference type="Proteomes" id="UP000240418">
    <property type="component" value="Unassembled WGS sequence"/>
</dbReference>
<feature type="non-terminal residue" evidence="1">
    <location>
        <position position="1"/>
    </location>
</feature>
<dbReference type="AlphaFoldDB" id="A0A2P8FE02"/>